<dbReference type="NCBIfam" id="TIGR03814">
    <property type="entry name" value="Gln_ase"/>
    <property type="match status" value="1"/>
</dbReference>
<dbReference type="Pfam" id="PF04960">
    <property type="entry name" value="Glutaminase"/>
    <property type="match status" value="1"/>
</dbReference>
<proteinExistence type="inferred from homology"/>
<comment type="catalytic activity">
    <reaction evidence="5 6">
        <text>L-glutamine + H2O = L-glutamate + NH4(+)</text>
        <dbReference type="Rhea" id="RHEA:15889"/>
        <dbReference type="ChEBI" id="CHEBI:15377"/>
        <dbReference type="ChEBI" id="CHEBI:28938"/>
        <dbReference type="ChEBI" id="CHEBI:29985"/>
        <dbReference type="ChEBI" id="CHEBI:58359"/>
        <dbReference type="EC" id="3.5.1.2"/>
    </reaction>
</comment>
<protein>
    <recommendedName>
        <fullName evidence="3 6">Glutaminase</fullName>
        <ecNumber evidence="3 6">3.5.1.2</ecNumber>
    </recommendedName>
</protein>
<comment type="similarity">
    <text evidence="1 6">Belongs to the glutaminase family.</text>
</comment>
<evidence type="ECO:0000313" key="8">
    <source>
        <dbReference type="Proteomes" id="UP000199427"/>
    </source>
</evidence>
<dbReference type="InterPro" id="IPR012338">
    <property type="entry name" value="Beta-lactam/transpept-like"/>
</dbReference>
<organism evidence="7 8">
    <name type="scientific">Piscibacillus halophilus</name>
    <dbReference type="NCBI Taxonomy" id="571933"/>
    <lineage>
        <taxon>Bacteria</taxon>
        <taxon>Bacillati</taxon>
        <taxon>Bacillota</taxon>
        <taxon>Bacilli</taxon>
        <taxon>Bacillales</taxon>
        <taxon>Bacillaceae</taxon>
        <taxon>Piscibacillus</taxon>
    </lineage>
</organism>
<feature type="binding site" evidence="6">
    <location>
        <position position="245"/>
    </location>
    <ligand>
        <name>substrate</name>
    </ligand>
</feature>
<dbReference type="STRING" id="571933.SAMN05216362_14415"/>
<evidence type="ECO:0000313" key="7">
    <source>
        <dbReference type="EMBL" id="SER06847.1"/>
    </source>
</evidence>
<evidence type="ECO:0000256" key="3">
    <source>
        <dbReference type="ARBA" id="ARBA00012918"/>
    </source>
</evidence>
<evidence type="ECO:0000256" key="6">
    <source>
        <dbReference type="HAMAP-Rule" id="MF_00313"/>
    </source>
</evidence>
<keyword evidence="8" id="KW-1185">Reference proteome</keyword>
<comment type="subunit">
    <text evidence="2 6">Homotetramer.</text>
</comment>
<dbReference type="EMBL" id="FOES01000044">
    <property type="protein sequence ID" value="SER06847.1"/>
    <property type="molecule type" value="Genomic_DNA"/>
</dbReference>
<feature type="binding site" evidence="6">
    <location>
        <position position="193"/>
    </location>
    <ligand>
        <name>substrate</name>
    </ligand>
</feature>
<evidence type="ECO:0000256" key="2">
    <source>
        <dbReference type="ARBA" id="ARBA00011881"/>
    </source>
</evidence>
<name>A0A1H9L6S4_9BACI</name>
<feature type="binding site" evidence="6">
    <location>
        <position position="169"/>
    </location>
    <ligand>
        <name>substrate</name>
    </ligand>
</feature>
<dbReference type="Proteomes" id="UP000199427">
    <property type="component" value="Unassembled WGS sequence"/>
</dbReference>
<feature type="binding site" evidence="6">
    <location>
        <position position="117"/>
    </location>
    <ligand>
        <name>substrate</name>
    </ligand>
</feature>
<dbReference type="AlphaFoldDB" id="A0A1H9L6S4"/>
<dbReference type="GO" id="GO:0006537">
    <property type="term" value="P:glutamate biosynthetic process"/>
    <property type="evidence" value="ECO:0007669"/>
    <property type="project" value="TreeGrafter"/>
</dbReference>
<evidence type="ECO:0000256" key="4">
    <source>
        <dbReference type="ARBA" id="ARBA00022801"/>
    </source>
</evidence>
<accession>A0A1H9L6S4</accession>
<dbReference type="SUPFAM" id="SSF56601">
    <property type="entry name" value="beta-lactamase/transpeptidase-like"/>
    <property type="match status" value="1"/>
</dbReference>
<dbReference type="Gene3D" id="1.10.1500.10">
    <property type="match status" value="1"/>
</dbReference>
<dbReference type="EC" id="3.5.1.2" evidence="3 6"/>
<dbReference type="OrthoDB" id="9788822at2"/>
<keyword evidence="6" id="KW-0007">Acetylation</keyword>
<dbReference type="HAMAP" id="MF_00313">
    <property type="entry name" value="Glutaminase"/>
    <property type="match status" value="1"/>
</dbReference>
<evidence type="ECO:0000256" key="1">
    <source>
        <dbReference type="ARBA" id="ARBA00011076"/>
    </source>
</evidence>
<feature type="binding site" evidence="6">
    <location>
        <position position="65"/>
    </location>
    <ligand>
        <name>substrate</name>
    </ligand>
</feature>
<dbReference type="PANTHER" id="PTHR12544">
    <property type="entry name" value="GLUTAMINASE"/>
    <property type="match status" value="1"/>
</dbReference>
<dbReference type="RefSeq" id="WP_091775491.1">
    <property type="nucleotide sequence ID" value="NZ_FOES01000044.1"/>
</dbReference>
<dbReference type="FunFam" id="3.40.710.10:FF:000005">
    <property type="entry name" value="Glutaminase"/>
    <property type="match status" value="1"/>
</dbReference>
<dbReference type="PANTHER" id="PTHR12544:SF29">
    <property type="entry name" value="GLUTAMINASE"/>
    <property type="match status" value="1"/>
</dbReference>
<evidence type="ECO:0000256" key="5">
    <source>
        <dbReference type="ARBA" id="ARBA00049534"/>
    </source>
</evidence>
<dbReference type="Gene3D" id="3.40.710.10">
    <property type="entry name" value="DD-peptidase/beta-lactamase superfamily"/>
    <property type="match status" value="1"/>
</dbReference>
<sequence length="309" mass="33896">MIKIDQSDLIKWLEHVRIYANNGKVVDYIPALANQQPETNAVAYYPIGGELIFTGQAEYKFTIQSISKVISLAVALIQHGDQAVFSRVDKEPTSDPFYSVAKLEVEKPAKPFNPMINAGALAVTNMIRGRNSEEMVGEILKLVRVLANDEQVTYDQDVAQSEYETSFLNRALCYFMKQHGVITGSIEELLEVYTKQCAISMNVKQLARIAAVFANDGRDPDSNEELIPPDVARICKTFMVTCGMYNESGTFAINVGIPAKSGVSGAIMGVIKRCGGIAVFGPALNEKGNSVVGIKLLEKLAAEKMWSIF</sequence>
<feature type="binding site" evidence="6">
    <location>
        <position position="162"/>
    </location>
    <ligand>
        <name>substrate</name>
    </ligand>
</feature>
<dbReference type="GO" id="GO:0004359">
    <property type="term" value="F:glutaminase activity"/>
    <property type="evidence" value="ECO:0007669"/>
    <property type="project" value="UniProtKB-UniRule"/>
</dbReference>
<feature type="binding site" evidence="6">
    <location>
        <position position="263"/>
    </location>
    <ligand>
        <name>substrate</name>
    </ligand>
</feature>
<dbReference type="GO" id="GO:0006543">
    <property type="term" value="P:L-glutamine catabolic process"/>
    <property type="evidence" value="ECO:0007669"/>
    <property type="project" value="TreeGrafter"/>
</dbReference>
<dbReference type="InterPro" id="IPR015868">
    <property type="entry name" value="Glutaminase"/>
</dbReference>
<keyword evidence="4 6" id="KW-0378">Hydrolase</keyword>
<reference evidence="7 8" key="1">
    <citation type="submission" date="2016-10" db="EMBL/GenBank/DDBJ databases">
        <authorList>
            <person name="de Groot N.N."/>
        </authorList>
    </citation>
    <scope>NUCLEOTIDE SEQUENCE [LARGE SCALE GENOMIC DNA]</scope>
    <source>
        <strain evidence="7 8">DSM 21633</strain>
    </source>
</reference>
<gene>
    <name evidence="6" type="primary">glsA</name>
    <name evidence="7" type="ORF">SAMN05216362_14415</name>
</gene>